<gene>
    <name evidence="2" type="ORF">J8273_0459</name>
</gene>
<protein>
    <recommendedName>
        <fullName evidence="4">ARM repeat-containing protein</fullName>
    </recommendedName>
</protein>
<dbReference type="EMBL" id="JAHDYR010000012">
    <property type="protein sequence ID" value="KAG9395239.1"/>
    <property type="molecule type" value="Genomic_DNA"/>
</dbReference>
<feature type="compositionally biased region" description="Acidic residues" evidence="1">
    <location>
        <begin position="951"/>
        <end position="969"/>
    </location>
</feature>
<evidence type="ECO:0008006" key="4">
    <source>
        <dbReference type="Google" id="ProtNLM"/>
    </source>
</evidence>
<dbReference type="SUPFAM" id="SSF48371">
    <property type="entry name" value="ARM repeat"/>
    <property type="match status" value="1"/>
</dbReference>
<feature type="region of interest" description="Disordered" evidence="1">
    <location>
        <begin position="944"/>
        <end position="1012"/>
    </location>
</feature>
<sequence length="1144" mass="122254">MRIGKATDEADILQAFDTTTTTPWMAPGPPPSSVFGQLASTHASCFTVFYTADVTHAIFTIEGVTGSMAPVDARPTMVKLLGHRLNDGPAMPPASTVLKLLTIASRLEGDPSVAHEHTMVRHLAGLALLAQRKYQQAIEVLRQCYVALESDPPALYARGQVGLVTRLIMADVVATSSDTALYQAALADLVDAAGGPNSTLADAMAVLVSGLPWPKAFHTAGCQALVRLMEREAESYPGTAGPLLLACIQLLGQLKSSPDPALRALPDRASATLDMHVIPLLSPAVLGTLLSVAVHTPLFALTASALHSLTAVDVAEALAEDHMAGPLRAALVRATATCNDAGDKDRLYRAVAAAIEAVAKFSPHTVSDFTKDLLPDLLDHAPNLKSKDLILRILGPALVGPSIPPADVLAVLADVSARLQLVPASSGSILGASQVPVAPSVYGPVSPAAAGSTSSARRLEPADENLAAQLGMVGGLSVTGAAAMGELMLHANTLFTTAYQALSSLRERAEGRSGLPDDVRDGAMLHALAITAPSIHAAAAASSSPTPLQFQHLLGALTLLDLGARTSPGTTEDEAVGLWDMLVRVCCKWLPNSTLDEPFHILRMLMTRVAPEDVEALLETLVDPATMRSSVWELTIACARDELPDRSAVLAWLAATCMEGSPTRTLAILKLLDSQPDDEWPEGLWSFFPWALKHDSQSVRAAAVDVLMGQGMLDVVLEDDPVPDVVFRAFTQPDDDGVVVARPIDSGHWELAAQHAVRLLETSTWGVLHAACVEVLKKIPVTLVLRALDKADVKLSATTAAKAIASAALSEEEITESDYQNLLTAAEKCRILAGTPFVTALEDRDNHKLVETAQALLSGIRLSHFSSIRAVTPAFAKSRQSTGPPQILAMQSILTVIDPDLRWREGPIIEEALFRGRTERADRVATDVEGDDDAPLLADELDMADGFNSDIPDDSDSDDSDDDLDEIDDVGGKELPESNSLLLRDIAGRPQPGPQVIPRRPGSAPRTSNLTPVLSPAKTQVSLTDNYISMRRRTADERDARNRLILEQLREEFEEGDDDEEVAGDDADFEDFDAAGIYNDEDDEEDLDDRLDGFASPPFNPPTLEWNDEYASPRPCRTESLGGTESDSDSDVDFRAIVRRIRGR</sequence>
<proteinExistence type="predicted"/>
<reference evidence="2" key="1">
    <citation type="submission" date="2021-05" db="EMBL/GenBank/DDBJ databases">
        <title>A free-living protist that lacks canonical eukaryotic 1 DNA replication and segregation systems.</title>
        <authorList>
            <person name="Salas-Leiva D.E."/>
            <person name="Tromer E.C."/>
            <person name="Curtis B.A."/>
            <person name="Jerlstrom-Hultqvist J."/>
            <person name="Kolisko M."/>
            <person name="Yi Z."/>
            <person name="Salas-Leiva J.S."/>
            <person name="Gallot-Lavallee L."/>
            <person name="Kops G.J.P.L."/>
            <person name="Archibald J.M."/>
            <person name="Simpson A.G.B."/>
            <person name="Roger A.J."/>
        </authorList>
    </citation>
    <scope>NUCLEOTIDE SEQUENCE</scope>
    <source>
        <strain evidence="2">BICM</strain>
    </source>
</reference>
<organism evidence="2 3">
    <name type="scientific">Carpediemonas membranifera</name>
    <dbReference type="NCBI Taxonomy" id="201153"/>
    <lineage>
        <taxon>Eukaryota</taxon>
        <taxon>Metamonada</taxon>
        <taxon>Carpediemonas-like organisms</taxon>
        <taxon>Carpediemonas</taxon>
    </lineage>
</organism>
<keyword evidence="3" id="KW-1185">Reference proteome</keyword>
<dbReference type="Proteomes" id="UP000717585">
    <property type="component" value="Unassembled WGS sequence"/>
</dbReference>
<name>A0A8J6B6E9_9EUKA</name>
<dbReference type="AlphaFoldDB" id="A0A8J6B6E9"/>
<feature type="region of interest" description="Disordered" evidence="1">
    <location>
        <begin position="1078"/>
        <end position="1132"/>
    </location>
</feature>
<comment type="caution">
    <text evidence="2">The sequence shown here is derived from an EMBL/GenBank/DDBJ whole genome shotgun (WGS) entry which is preliminary data.</text>
</comment>
<evidence type="ECO:0000256" key="1">
    <source>
        <dbReference type="SAM" id="MobiDB-lite"/>
    </source>
</evidence>
<feature type="compositionally biased region" description="Acidic residues" evidence="1">
    <location>
        <begin position="1078"/>
        <end position="1089"/>
    </location>
</feature>
<evidence type="ECO:0000313" key="3">
    <source>
        <dbReference type="Proteomes" id="UP000717585"/>
    </source>
</evidence>
<accession>A0A8J6B6E9</accession>
<evidence type="ECO:0000313" key="2">
    <source>
        <dbReference type="EMBL" id="KAG9395239.1"/>
    </source>
</evidence>
<dbReference type="InterPro" id="IPR016024">
    <property type="entry name" value="ARM-type_fold"/>
</dbReference>